<sequence>MRADHALHPAIAPADTDLPPPSGLPAAGYVCGAALGYLLDLIAGDPRRAHPVAAFGRAAAAAERLLWRDHRGAGALYTAVCAGGATAAAAALDRAVRRSPAARTALTAAAVWAVVGGTTLAREAREIAAALEAGDLEAARARLPHLCGRDPQALDADGIARAVVESVAENTSDAVVGALVWGAAAGVPGLAGFRAVNTLDAMVGHRSPRHLRFGWASARLDDVAGWPGARLTALLAALAGPDPRGALRARRADARRHPSPNAGVVEAAFAGALGLRLGGTLSYGGRVEHRPVLGAGGRPVRVEDIERAVRLSRRVCALALAVCGTAGALRETRAVRPGKRRGRRRTSGGGL</sequence>
<evidence type="ECO:0000256" key="3">
    <source>
        <dbReference type="ARBA" id="ARBA00006263"/>
    </source>
</evidence>
<keyword evidence="8 9" id="KW-0472">Membrane</keyword>
<keyword evidence="4 9" id="KW-1003">Cell membrane</keyword>
<dbReference type="PANTHER" id="PTHR34308:SF1">
    <property type="entry name" value="COBALAMIN BIOSYNTHESIS PROTEIN CBIB"/>
    <property type="match status" value="1"/>
</dbReference>
<comment type="pathway">
    <text evidence="2 9">Cofactor biosynthesis; adenosylcobalamin biosynthesis.</text>
</comment>
<comment type="function">
    <text evidence="9">Converts cobyric acid to cobinamide by the addition of aminopropanol on the F carboxylic group.</text>
</comment>
<evidence type="ECO:0000256" key="1">
    <source>
        <dbReference type="ARBA" id="ARBA00004651"/>
    </source>
</evidence>
<evidence type="ECO:0000256" key="6">
    <source>
        <dbReference type="ARBA" id="ARBA00022692"/>
    </source>
</evidence>
<evidence type="ECO:0000256" key="8">
    <source>
        <dbReference type="ARBA" id="ARBA00023136"/>
    </source>
</evidence>
<reference evidence="11" key="1">
    <citation type="submission" date="2016-10" db="EMBL/GenBank/DDBJ databases">
        <authorList>
            <person name="Varghese N."/>
            <person name="Submissions S."/>
        </authorList>
    </citation>
    <scope>NUCLEOTIDE SEQUENCE [LARGE SCALE GENOMIC DNA]</scope>
    <source>
        <strain evidence="11">PL19</strain>
    </source>
</reference>
<dbReference type="GO" id="GO:0005886">
    <property type="term" value="C:plasma membrane"/>
    <property type="evidence" value="ECO:0007669"/>
    <property type="project" value="UniProtKB-SubCell"/>
</dbReference>
<name>A0A1I3VXJ6_9ACTN</name>
<dbReference type="NCBIfam" id="TIGR00380">
    <property type="entry name" value="cobal_cbiB"/>
    <property type="match status" value="1"/>
</dbReference>
<dbReference type="UniPathway" id="UPA00148"/>
<dbReference type="NCBIfam" id="NF002276">
    <property type="entry name" value="PRK01209.1-4"/>
    <property type="match status" value="1"/>
</dbReference>
<dbReference type="RefSeq" id="WP_093848252.1">
    <property type="nucleotide sequence ID" value="NZ_FOSG01000003.1"/>
</dbReference>
<protein>
    <recommendedName>
        <fullName evidence="9">Cobalamin biosynthesis protein CobD</fullName>
    </recommendedName>
</protein>
<keyword evidence="11" id="KW-1185">Reference proteome</keyword>
<dbReference type="GO" id="GO:0009236">
    <property type="term" value="P:cobalamin biosynthetic process"/>
    <property type="evidence" value="ECO:0007669"/>
    <property type="project" value="UniProtKB-UniRule"/>
</dbReference>
<keyword evidence="7 9" id="KW-1133">Transmembrane helix</keyword>
<dbReference type="AlphaFoldDB" id="A0A1I3VXJ6"/>
<dbReference type="Pfam" id="PF03186">
    <property type="entry name" value="CobD_Cbib"/>
    <property type="match status" value="1"/>
</dbReference>
<keyword evidence="6 9" id="KW-0812">Transmembrane</keyword>
<dbReference type="GO" id="GO:0048472">
    <property type="term" value="F:threonine-phosphate decarboxylase activity"/>
    <property type="evidence" value="ECO:0007669"/>
    <property type="project" value="InterPro"/>
</dbReference>
<dbReference type="InterPro" id="IPR004485">
    <property type="entry name" value="Cobalamin_biosynth_CobD/CbiB"/>
</dbReference>
<dbReference type="OrthoDB" id="9811967at2"/>
<gene>
    <name evidence="9" type="primary">cobD</name>
    <name evidence="10" type="ORF">SAMN05192584_10361</name>
</gene>
<dbReference type="HAMAP" id="MF_00024">
    <property type="entry name" value="CobD_CbiB"/>
    <property type="match status" value="1"/>
</dbReference>
<organism evidence="10 11">
    <name type="scientific">Streptomyces pini</name>
    <dbReference type="NCBI Taxonomy" id="1520580"/>
    <lineage>
        <taxon>Bacteria</taxon>
        <taxon>Bacillati</taxon>
        <taxon>Actinomycetota</taxon>
        <taxon>Actinomycetes</taxon>
        <taxon>Kitasatosporales</taxon>
        <taxon>Streptomycetaceae</taxon>
        <taxon>Streptomyces</taxon>
    </lineage>
</organism>
<dbReference type="Proteomes" id="UP000198928">
    <property type="component" value="Unassembled WGS sequence"/>
</dbReference>
<evidence type="ECO:0000256" key="9">
    <source>
        <dbReference type="HAMAP-Rule" id="MF_00024"/>
    </source>
</evidence>
<comment type="subcellular location">
    <subcellularLocation>
        <location evidence="1 9">Cell membrane</location>
        <topology evidence="1 9">Multi-pass membrane protein</topology>
    </subcellularLocation>
</comment>
<accession>A0A1I3VXJ6</accession>
<dbReference type="GO" id="GO:0015420">
    <property type="term" value="F:ABC-type vitamin B12 transporter activity"/>
    <property type="evidence" value="ECO:0007669"/>
    <property type="project" value="UniProtKB-UniRule"/>
</dbReference>
<dbReference type="PANTHER" id="PTHR34308">
    <property type="entry name" value="COBALAMIN BIOSYNTHESIS PROTEIN CBIB"/>
    <property type="match status" value="1"/>
</dbReference>
<evidence type="ECO:0000256" key="2">
    <source>
        <dbReference type="ARBA" id="ARBA00004953"/>
    </source>
</evidence>
<comment type="similarity">
    <text evidence="3 9">Belongs to the CobD/CbiB family.</text>
</comment>
<evidence type="ECO:0000256" key="4">
    <source>
        <dbReference type="ARBA" id="ARBA00022475"/>
    </source>
</evidence>
<dbReference type="EMBL" id="FOSG01000003">
    <property type="protein sequence ID" value="SFK00094.1"/>
    <property type="molecule type" value="Genomic_DNA"/>
</dbReference>
<keyword evidence="5 9" id="KW-0169">Cobalamin biosynthesis</keyword>
<evidence type="ECO:0000313" key="11">
    <source>
        <dbReference type="Proteomes" id="UP000198928"/>
    </source>
</evidence>
<evidence type="ECO:0000313" key="10">
    <source>
        <dbReference type="EMBL" id="SFK00094.1"/>
    </source>
</evidence>
<evidence type="ECO:0000256" key="5">
    <source>
        <dbReference type="ARBA" id="ARBA00022573"/>
    </source>
</evidence>
<proteinExistence type="inferred from homology"/>
<evidence type="ECO:0000256" key="7">
    <source>
        <dbReference type="ARBA" id="ARBA00022989"/>
    </source>
</evidence>